<dbReference type="EMBL" id="FOOT01000001">
    <property type="protein sequence ID" value="SFF98687.1"/>
    <property type="molecule type" value="Genomic_DNA"/>
</dbReference>
<name>A0A1I2NAD3_9BACT</name>
<gene>
    <name evidence="2" type="ORF">SAMN05421739_101598</name>
</gene>
<dbReference type="STRING" id="1436961.SAMN05421739_101598"/>
<dbReference type="SUPFAM" id="SSF56601">
    <property type="entry name" value="beta-lactamase/transpeptidase-like"/>
    <property type="match status" value="1"/>
</dbReference>
<dbReference type="Pfam" id="PF13354">
    <property type="entry name" value="Beta-lactamase2"/>
    <property type="match status" value="1"/>
</dbReference>
<dbReference type="RefSeq" id="WP_245756077.1">
    <property type="nucleotide sequence ID" value="NZ_FOOT01000001.1"/>
</dbReference>
<reference evidence="3" key="1">
    <citation type="submission" date="2016-10" db="EMBL/GenBank/DDBJ databases">
        <authorList>
            <person name="Varghese N."/>
            <person name="Submissions S."/>
        </authorList>
    </citation>
    <scope>NUCLEOTIDE SEQUENCE [LARGE SCALE GENOMIC DNA]</scope>
    <source>
        <strain evidence="3">LP51</strain>
    </source>
</reference>
<keyword evidence="3" id="KW-1185">Reference proteome</keyword>
<evidence type="ECO:0000313" key="3">
    <source>
        <dbReference type="Proteomes" id="UP000198724"/>
    </source>
</evidence>
<evidence type="ECO:0000259" key="1">
    <source>
        <dbReference type="Pfam" id="PF13354"/>
    </source>
</evidence>
<dbReference type="Gene3D" id="3.40.710.10">
    <property type="entry name" value="DD-peptidase/beta-lactamase superfamily"/>
    <property type="match status" value="1"/>
</dbReference>
<organism evidence="2 3">
    <name type="scientific">Pontibacter chinhatensis</name>
    <dbReference type="NCBI Taxonomy" id="1436961"/>
    <lineage>
        <taxon>Bacteria</taxon>
        <taxon>Pseudomonadati</taxon>
        <taxon>Bacteroidota</taxon>
        <taxon>Cytophagia</taxon>
        <taxon>Cytophagales</taxon>
        <taxon>Hymenobacteraceae</taxon>
        <taxon>Pontibacter</taxon>
    </lineage>
</organism>
<feature type="domain" description="Beta-lactamase class A catalytic" evidence="1">
    <location>
        <begin position="54"/>
        <end position="340"/>
    </location>
</feature>
<dbReference type="InterPro" id="IPR012338">
    <property type="entry name" value="Beta-lactam/transpept-like"/>
</dbReference>
<dbReference type="GO" id="GO:0008800">
    <property type="term" value="F:beta-lactamase activity"/>
    <property type="evidence" value="ECO:0007669"/>
    <property type="project" value="InterPro"/>
</dbReference>
<accession>A0A1I2NAD3</accession>
<proteinExistence type="predicted"/>
<dbReference type="Proteomes" id="UP000198724">
    <property type="component" value="Unassembled WGS sequence"/>
</dbReference>
<dbReference type="AlphaFoldDB" id="A0A1I2NAD3"/>
<evidence type="ECO:0000313" key="2">
    <source>
        <dbReference type="EMBL" id="SFF98687.1"/>
    </source>
</evidence>
<protein>
    <submittedName>
        <fullName evidence="2">Beta-lactamase enzyme family protein</fullName>
    </submittedName>
</protein>
<dbReference type="InterPro" id="IPR045155">
    <property type="entry name" value="Beta-lactam_cat"/>
</dbReference>
<sequence>MSQRKTDKHLREILTSAGNHNVNKLLSNPEAYRVQIIYTEINRDKRNKPSFRNHYFNYDPDLYFNPASMVKMPLAFMALEKLNTLRKAGIDKYTPVVFDSSYVGQRPLYEDASSENGMPSIAHLIKRALLISENDPYNRLYQFVGQQEINENLRRKGYKDSRIVRQFMGFTTEQNRHTNPVRFLNPDGTTRYSQPAAYNPNPIDFSKEIKLGKAHFDSNDSLVNGPFDFTIHNNMPLEDMQQLLQSVMFPASVPKKQRFNLTQDDYNFLYRYLSQYPSETPYPKYDTAAFYDSYVKFFFRDSTHRMPEQVRVFNKVGWSYGFMTDVSYVVDFENQVEYMLSATVYVNSDGVINDGKYDYDTLGYPFLHSLGQVIYQHELARERKYKPDLSAFRVAYEKRDSQDTRPALREVDN</sequence>
<dbReference type="GO" id="GO:0030655">
    <property type="term" value="P:beta-lactam antibiotic catabolic process"/>
    <property type="evidence" value="ECO:0007669"/>
    <property type="project" value="InterPro"/>
</dbReference>